<dbReference type="RefSeq" id="WP_045043141.1">
    <property type="nucleotide sequence ID" value="NZ_JAUZMV010000006.1"/>
</dbReference>
<name>A0AAX0YT50_9GAMM</name>
<proteinExistence type="predicted"/>
<evidence type="ECO:0000313" key="2">
    <source>
        <dbReference type="Proteomes" id="UP000240728"/>
    </source>
</evidence>
<sequence length="219" mass="25249">MKESNMREAKNFYAKQLRDSMKMAITNAIVDRDIFGSINQNENFKVQLQIILDRVDEYIDNYDPGTELIIASNTEQIVIYPLRLCANVKLLDKQFEENDTYFLFTTQLSPDNKEIIINKADAIKLLQEPPALSSKMTLNQLDRAVNNVIKLGAWSIGRFDTSLVQHLDVSSDHWAHWITQLDSAPEAIVNEEMLEFLRMAINLRAHIETQQHQVLEAKN</sequence>
<accession>A0AAX0YT50</accession>
<reference evidence="1 2" key="1">
    <citation type="submission" date="2018-01" db="EMBL/GenBank/DDBJ databases">
        <title>Whole genome sequencing of Histamine producing bacteria.</title>
        <authorList>
            <person name="Butler K."/>
        </authorList>
    </citation>
    <scope>NUCLEOTIDE SEQUENCE [LARGE SCALE GENOMIC DNA]</scope>
    <source>
        <strain evidence="1 2">A1-4</strain>
    </source>
</reference>
<comment type="caution">
    <text evidence="1">The sequence shown here is derived from an EMBL/GenBank/DDBJ whole genome shotgun (WGS) entry which is preliminary data.</text>
</comment>
<dbReference type="AlphaFoldDB" id="A0AAX0YT50"/>
<dbReference type="Proteomes" id="UP000240728">
    <property type="component" value="Unassembled WGS sequence"/>
</dbReference>
<evidence type="ECO:0000313" key="1">
    <source>
        <dbReference type="EMBL" id="PSX44133.1"/>
    </source>
</evidence>
<protein>
    <submittedName>
        <fullName evidence="1">Uncharacterized protein</fullName>
    </submittedName>
</protein>
<dbReference type="EMBL" id="PYOZ01000010">
    <property type="protein sequence ID" value="PSX44133.1"/>
    <property type="molecule type" value="Genomic_DNA"/>
</dbReference>
<gene>
    <name evidence="1" type="ORF">C0W53_16015</name>
</gene>
<organism evidence="1 2">
    <name type="scientific">Photobacterium kishitanii</name>
    <dbReference type="NCBI Taxonomy" id="318456"/>
    <lineage>
        <taxon>Bacteria</taxon>
        <taxon>Pseudomonadati</taxon>
        <taxon>Pseudomonadota</taxon>
        <taxon>Gammaproteobacteria</taxon>
        <taxon>Vibrionales</taxon>
        <taxon>Vibrionaceae</taxon>
        <taxon>Photobacterium</taxon>
    </lineage>
</organism>
<keyword evidence="2" id="KW-1185">Reference proteome</keyword>